<feature type="compositionally biased region" description="Polar residues" evidence="1">
    <location>
        <begin position="20"/>
        <end position="30"/>
    </location>
</feature>
<name>A0A160VAB5_9ZZZZ</name>
<dbReference type="EMBL" id="FAXA01000056">
    <property type="protein sequence ID" value="CUV01390.1"/>
    <property type="molecule type" value="Genomic_DNA"/>
</dbReference>
<proteinExistence type="predicted"/>
<evidence type="ECO:0000256" key="1">
    <source>
        <dbReference type="SAM" id="MobiDB-lite"/>
    </source>
</evidence>
<accession>A0A160VAB5</accession>
<feature type="region of interest" description="Disordered" evidence="1">
    <location>
        <begin position="1"/>
        <end position="38"/>
    </location>
</feature>
<protein>
    <submittedName>
        <fullName evidence="2">Uncharacterized protein</fullName>
    </submittedName>
</protein>
<feature type="compositionally biased region" description="Basic and acidic residues" evidence="1">
    <location>
        <begin position="1"/>
        <end position="10"/>
    </location>
</feature>
<gene>
    <name evidence="2" type="ORF">MGWOODY_Clf1371</name>
</gene>
<sequence>MFGGQTEEHSPGTWYAKNPNHLSLPTTSAGHSIKARDQRSEYPDLAHGFLSMHAIGV</sequence>
<dbReference type="AlphaFoldDB" id="A0A160VAB5"/>
<reference evidence="2" key="1">
    <citation type="submission" date="2015-10" db="EMBL/GenBank/DDBJ databases">
        <authorList>
            <person name="Gilbert D.G."/>
        </authorList>
    </citation>
    <scope>NUCLEOTIDE SEQUENCE</scope>
</reference>
<evidence type="ECO:0000313" key="2">
    <source>
        <dbReference type="EMBL" id="CUV01390.1"/>
    </source>
</evidence>
<organism evidence="2">
    <name type="scientific">hydrothermal vent metagenome</name>
    <dbReference type="NCBI Taxonomy" id="652676"/>
    <lineage>
        <taxon>unclassified sequences</taxon>
        <taxon>metagenomes</taxon>
        <taxon>ecological metagenomes</taxon>
    </lineage>
</organism>